<protein>
    <submittedName>
        <fullName evidence="1">UDP-N-acetylglucosamine:LPS N-acetylglucosamine transferase</fullName>
    </submittedName>
</protein>
<evidence type="ECO:0000313" key="2">
    <source>
        <dbReference type="Proteomes" id="UP000184462"/>
    </source>
</evidence>
<proteinExistence type="predicted"/>
<reference evidence="1 2" key="1">
    <citation type="submission" date="2016-11" db="EMBL/GenBank/DDBJ databases">
        <authorList>
            <person name="Jaros S."/>
            <person name="Januszkiewicz K."/>
            <person name="Wedrychowicz H."/>
        </authorList>
    </citation>
    <scope>NUCLEOTIDE SEQUENCE [LARGE SCALE GENOMIC DNA]</scope>
    <source>
        <strain evidence="1 2">DSM 25661</strain>
    </source>
</reference>
<keyword evidence="2" id="KW-1185">Reference proteome</keyword>
<dbReference type="STRING" id="1155689.SAMN05444278_10784"/>
<organism evidence="1 2">
    <name type="scientific">Psychroflexus salarius</name>
    <dbReference type="NCBI Taxonomy" id="1155689"/>
    <lineage>
        <taxon>Bacteria</taxon>
        <taxon>Pseudomonadati</taxon>
        <taxon>Bacteroidota</taxon>
        <taxon>Flavobacteriia</taxon>
        <taxon>Flavobacteriales</taxon>
        <taxon>Flavobacteriaceae</taxon>
        <taxon>Psychroflexus</taxon>
    </lineage>
</organism>
<dbReference type="EMBL" id="FQTW01000007">
    <property type="protein sequence ID" value="SHE87935.1"/>
    <property type="molecule type" value="Genomic_DNA"/>
</dbReference>
<gene>
    <name evidence="1" type="ORF">SAMN05444278_10784</name>
</gene>
<name>A0A1M4X392_9FLAO</name>
<dbReference type="GO" id="GO:0016740">
    <property type="term" value="F:transferase activity"/>
    <property type="evidence" value="ECO:0007669"/>
    <property type="project" value="UniProtKB-KW"/>
</dbReference>
<dbReference type="RefSeq" id="WP_073193346.1">
    <property type="nucleotide sequence ID" value="NZ_FQTW01000007.1"/>
</dbReference>
<dbReference type="Proteomes" id="UP000184462">
    <property type="component" value="Unassembled WGS sequence"/>
</dbReference>
<dbReference type="Gene3D" id="3.40.50.12580">
    <property type="match status" value="1"/>
</dbReference>
<dbReference type="OrthoDB" id="913551at2"/>
<dbReference type="InterPro" id="IPR043148">
    <property type="entry name" value="TagF_C"/>
</dbReference>
<dbReference type="AlphaFoldDB" id="A0A1M4X392"/>
<dbReference type="SUPFAM" id="SSF53756">
    <property type="entry name" value="UDP-Glycosyltransferase/glycogen phosphorylase"/>
    <property type="match status" value="1"/>
</dbReference>
<accession>A0A1M4X392</accession>
<sequence>MNKKILLITPDGVGLKNFGYSEITHFLDNEGIQVVFWNSTPFNFNKLGLTSIKLSNTFPSKADLLKRAKIEIELDDFSKRFRTDVFQTYKFPFKTRSLKAFIKKVVIGTYKLKYKNRRYKIQNQINTIILNSLAYKDAFKKLSDEKPDLLFCSNQRASNCIAPILAAKNLNIPTACFIFSWDNLPKATKIIDTDYYFVWSDFMKNELLQYYQHIKEHQIKIVGTPQFEYHYATNQSDLEAFRKKYNLSIDTKYILFSGDDITTSPKDEEFLESVCQSIKELNKRSAYKLRVLFRRCPVDFSNRYDEILKIYSDILIEVKPIWNKQGEMWNTVLPTKADAKQLALSIKVSDLVINLGSSMVFDAVCHNKPCAYINFNPKGIDLSKWSVKKIYNFIHFQSMPNKDAVIWLNSKEEISDKILEGLNNPKKYVENAQKWFEVINQQPASQASERIVKAINQIIST</sequence>
<keyword evidence="1" id="KW-0808">Transferase</keyword>
<evidence type="ECO:0000313" key="1">
    <source>
        <dbReference type="EMBL" id="SHE87935.1"/>
    </source>
</evidence>